<feature type="region of interest" description="Disordered" evidence="1">
    <location>
        <begin position="107"/>
        <end position="150"/>
    </location>
</feature>
<dbReference type="Proteomes" id="UP000669179">
    <property type="component" value="Unassembled WGS sequence"/>
</dbReference>
<organism evidence="2 3">
    <name type="scientific">Actinomadura barringtoniae</name>
    <dbReference type="NCBI Taxonomy" id="1427535"/>
    <lineage>
        <taxon>Bacteria</taxon>
        <taxon>Bacillati</taxon>
        <taxon>Actinomycetota</taxon>
        <taxon>Actinomycetes</taxon>
        <taxon>Streptosporangiales</taxon>
        <taxon>Thermomonosporaceae</taxon>
        <taxon>Actinomadura</taxon>
    </lineage>
</organism>
<keyword evidence="3" id="KW-1185">Reference proteome</keyword>
<sequence>MDAGDDPEPPPGTPGLEFLDDPWAVRGFVAAQAARHGVIGNRAALLVIAAGNVAEHLVKEGASPATVRVWPLPEALICHFEASAGNAPAHPPPQTLRDRVEVSTVGATTTIRLPRPARPVDSTGSADPLGPPGPLGPLGPLGSVRRPGGS</sequence>
<feature type="compositionally biased region" description="Low complexity" evidence="1">
    <location>
        <begin position="138"/>
        <end position="150"/>
    </location>
</feature>
<protein>
    <submittedName>
        <fullName evidence="2">Uncharacterized protein</fullName>
    </submittedName>
</protein>
<dbReference type="EMBL" id="JAGEOJ010000016">
    <property type="protein sequence ID" value="MBO2452375.1"/>
    <property type="molecule type" value="Genomic_DNA"/>
</dbReference>
<dbReference type="RefSeq" id="WP_208260361.1">
    <property type="nucleotide sequence ID" value="NZ_JAGEOJ010000016.1"/>
</dbReference>
<evidence type="ECO:0000313" key="2">
    <source>
        <dbReference type="EMBL" id="MBO2452375.1"/>
    </source>
</evidence>
<dbReference type="AlphaFoldDB" id="A0A939PH36"/>
<comment type="caution">
    <text evidence="2">The sequence shown here is derived from an EMBL/GenBank/DDBJ whole genome shotgun (WGS) entry which is preliminary data.</text>
</comment>
<gene>
    <name evidence="2" type="ORF">J4573_35160</name>
</gene>
<evidence type="ECO:0000256" key="1">
    <source>
        <dbReference type="SAM" id="MobiDB-lite"/>
    </source>
</evidence>
<proteinExistence type="predicted"/>
<name>A0A939PH36_9ACTN</name>
<accession>A0A939PH36</accession>
<evidence type="ECO:0000313" key="3">
    <source>
        <dbReference type="Proteomes" id="UP000669179"/>
    </source>
</evidence>
<reference evidence="2" key="1">
    <citation type="submission" date="2021-03" db="EMBL/GenBank/DDBJ databases">
        <authorList>
            <person name="Kanchanasin P."/>
            <person name="Saeng-In P."/>
            <person name="Phongsopitanun W."/>
            <person name="Yuki M."/>
            <person name="Kudo T."/>
            <person name="Ohkuma M."/>
            <person name="Tanasupawat S."/>
        </authorList>
    </citation>
    <scope>NUCLEOTIDE SEQUENCE</scope>
    <source>
        <strain evidence="2">GKU 128</strain>
    </source>
</reference>